<organism evidence="1 2">
    <name type="scientific">Pseudoleptotrichia goodfellowii F0264</name>
    <dbReference type="NCBI Taxonomy" id="596323"/>
    <lineage>
        <taxon>Bacteria</taxon>
        <taxon>Fusobacteriati</taxon>
        <taxon>Fusobacteriota</taxon>
        <taxon>Fusobacteriia</taxon>
        <taxon>Fusobacteriales</taxon>
        <taxon>Leptotrichiaceae</taxon>
        <taxon>Pseudoleptotrichia</taxon>
    </lineage>
</organism>
<evidence type="ECO:0000313" key="2">
    <source>
        <dbReference type="Proteomes" id="UP000004226"/>
    </source>
</evidence>
<dbReference type="RefSeq" id="WP_006806868.1">
    <property type="nucleotide sequence ID" value="NZ_ADAD01000062.1"/>
</dbReference>
<comment type="caution">
    <text evidence="1">The sequence shown here is derived from an EMBL/GenBank/DDBJ whole genome shotgun (WGS) entry which is preliminary data.</text>
</comment>
<evidence type="ECO:0000313" key="1">
    <source>
        <dbReference type="EMBL" id="EEY35515.1"/>
    </source>
</evidence>
<sequence>MNILIPMAGAGKRFSDKGYKLSKPVIPTIDRRTGNEYPMVVCATMDLPGIKSGGSNVIYVDREFHKKDGVESKIKQFYPKANFITVKELTEGQACTCLLAKEKINNSDELLIAGCDNGMVIDKKKFEKLKMETDVLVFTYRNNEAVLENPNAYGWVKVDENDNITGLSIKKAISDNPMNDHAIVATFWFKEGQIFVKAAEKMIKENERVNNEFYVDSVISHVIDLGYTAKVFEIERYIGWGTPKDYEEYQNTVKYWKEFVQSKGYLGE</sequence>
<dbReference type="Gene3D" id="3.90.550.10">
    <property type="entry name" value="Spore Coat Polysaccharide Biosynthesis Protein SpsA, Chain A"/>
    <property type="match status" value="1"/>
</dbReference>
<protein>
    <recommendedName>
        <fullName evidence="3">Nucleotidyl transferase domain-containing protein</fullName>
    </recommendedName>
</protein>
<name>D0GK61_9FUSO</name>
<dbReference type="SUPFAM" id="SSF53448">
    <property type="entry name" value="Nucleotide-diphospho-sugar transferases"/>
    <property type="match status" value="1"/>
</dbReference>
<dbReference type="InterPro" id="IPR029044">
    <property type="entry name" value="Nucleotide-diphossugar_trans"/>
</dbReference>
<accession>D0GK61</accession>
<dbReference type="eggNOG" id="COG1209">
    <property type="taxonomic scope" value="Bacteria"/>
</dbReference>
<reference evidence="1 2" key="1">
    <citation type="submission" date="2009-10" db="EMBL/GenBank/DDBJ databases">
        <authorList>
            <person name="Harkins D.M."/>
            <person name="Madupu R."/>
            <person name="Durkin A.S."/>
            <person name="Torralba M."/>
            <person name="Methe B."/>
            <person name="Sutton G.G."/>
            <person name="Strausberg R.L."/>
            <person name="Nelson K.E."/>
        </authorList>
    </citation>
    <scope>NUCLEOTIDE SEQUENCE [LARGE SCALE GENOMIC DNA]</scope>
    <source>
        <strain evidence="1 2">F0264</strain>
    </source>
</reference>
<dbReference type="AlphaFoldDB" id="D0GK61"/>
<dbReference type="Proteomes" id="UP000004226">
    <property type="component" value="Unassembled WGS sequence"/>
</dbReference>
<gene>
    <name evidence="1" type="ORF">HMPREF0554_1310</name>
</gene>
<dbReference type="EMBL" id="ADAD01000062">
    <property type="protein sequence ID" value="EEY35515.1"/>
    <property type="molecule type" value="Genomic_DNA"/>
</dbReference>
<evidence type="ECO:0008006" key="3">
    <source>
        <dbReference type="Google" id="ProtNLM"/>
    </source>
</evidence>
<proteinExistence type="predicted"/>
<keyword evidence="2" id="KW-1185">Reference proteome</keyword>